<dbReference type="InterPro" id="IPR008919">
    <property type="entry name" value="Retrov_capsid_N"/>
</dbReference>
<dbReference type="InterPro" id="IPR050462">
    <property type="entry name" value="Retroviral_Gag-Pol_poly"/>
</dbReference>
<dbReference type="SUPFAM" id="SSF57756">
    <property type="entry name" value="Retrovirus zinc finger-like domains"/>
    <property type="match status" value="1"/>
</dbReference>
<dbReference type="OrthoDB" id="9806270at2759"/>
<dbReference type="Ensembl" id="ENSLLET00000030689.1">
    <property type="protein sequence ID" value="ENSLLEP00000029550.1"/>
    <property type="gene ID" value="ENSLLEG00000018740.1"/>
</dbReference>
<keyword evidence="3" id="KW-1185">Reference proteome</keyword>
<feature type="domain" description="Core shell protein Gag P30" evidence="1">
    <location>
        <begin position="96"/>
        <end position="271"/>
    </location>
</feature>
<accession>A0A8C5PXR3</accession>
<dbReference type="InterPro" id="IPR036875">
    <property type="entry name" value="Znf_CCHC_sf"/>
</dbReference>
<dbReference type="PANTHER" id="PTHR33166">
    <property type="entry name" value="GAG_P30 DOMAIN-CONTAINING PROTEIN"/>
    <property type="match status" value="1"/>
</dbReference>
<reference evidence="2" key="2">
    <citation type="submission" date="2025-09" db="UniProtKB">
        <authorList>
            <consortium name="Ensembl"/>
        </authorList>
    </citation>
    <scope>IDENTIFICATION</scope>
</reference>
<protein>
    <recommendedName>
        <fullName evidence="1">Core shell protein Gag P30 domain-containing protein</fullName>
    </recommendedName>
</protein>
<proteinExistence type="predicted"/>
<dbReference type="GO" id="GO:0019068">
    <property type="term" value="P:virion assembly"/>
    <property type="evidence" value="ECO:0007669"/>
    <property type="project" value="InterPro"/>
</dbReference>
<name>A0A8C5PXR3_9ANUR</name>
<dbReference type="InterPro" id="IPR003036">
    <property type="entry name" value="Gag_P30"/>
</dbReference>
<sequence>MRMILSRREGRGITSESWMMLKCILLCTKQCPGICTDGESPPHPLAQIEKPTTRGDHGISVPKPVYNCPLRSVPGPVIDAQAGPNVLTYIPFTTTDLFNWRTHTPPYSEKAAAMASLMESSMATHNLTWADCQQHLLTLFSTEERSRINTLARKYLEKKGKEAQAYPSADPQWVYAGADMMSLQLYRSAVLAGVREGARKPVNIGKVAEVTQGPNKTPASFLERLMEAYRIYSPIDPEVTENQRMINSSFVSQAQGDIRCKLQRQEGFSSSRKLTKYIRIEISLRSTKKMREHVCLLVVALRGSRQMNGEEVTVALTQTVEDEGKGGVEEIAGRGGERGEYQPLGTNQCRHCRGQGHWWRECPQWLAEEQNQGSVNGQVTDGRYQRTGQRECQGCT</sequence>
<dbReference type="GO" id="GO:0008270">
    <property type="term" value="F:zinc ion binding"/>
    <property type="evidence" value="ECO:0007669"/>
    <property type="project" value="InterPro"/>
</dbReference>
<evidence type="ECO:0000313" key="2">
    <source>
        <dbReference type="Ensembl" id="ENSLLEP00000029550.1"/>
    </source>
</evidence>
<dbReference type="GeneTree" id="ENSGT01150000288801"/>
<dbReference type="Gene3D" id="4.10.60.10">
    <property type="entry name" value="Zinc finger, CCHC-type"/>
    <property type="match status" value="1"/>
</dbReference>
<dbReference type="Gene3D" id="1.10.375.10">
    <property type="entry name" value="Human Immunodeficiency Virus Type 1 Capsid Protein"/>
    <property type="match status" value="1"/>
</dbReference>
<dbReference type="GO" id="GO:0003676">
    <property type="term" value="F:nucleic acid binding"/>
    <property type="evidence" value="ECO:0007669"/>
    <property type="project" value="InterPro"/>
</dbReference>
<dbReference type="SUPFAM" id="SSF47943">
    <property type="entry name" value="Retrovirus capsid protein, N-terminal core domain"/>
    <property type="match status" value="1"/>
</dbReference>
<dbReference type="Proteomes" id="UP000694569">
    <property type="component" value="Unplaced"/>
</dbReference>
<reference evidence="2" key="1">
    <citation type="submission" date="2025-08" db="UniProtKB">
        <authorList>
            <consortium name="Ensembl"/>
        </authorList>
    </citation>
    <scope>IDENTIFICATION</scope>
</reference>
<evidence type="ECO:0000313" key="3">
    <source>
        <dbReference type="Proteomes" id="UP000694569"/>
    </source>
</evidence>
<dbReference type="Pfam" id="PF02093">
    <property type="entry name" value="Gag_p30"/>
    <property type="match status" value="1"/>
</dbReference>
<evidence type="ECO:0000259" key="1">
    <source>
        <dbReference type="Pfam" id="PF02093"/>
    </source>
</evidence>
<dbReference type="AlphaFoldDB" id="A0A8C5PXR3"/>
<organism evidence="2 3">
    <name type="scientific">Leptobrachium leishanense</name>
    <name type="common">Leishan spiny toad</name>
    <dbReference type="NCBI Taxonomy" id="445787"/>
    <lineage>
        <taxon>Eukaryota</taxon>
        <taxon>Metazoa</taxon>
        <taxon>Chordata</taxon>
        <taxon>Craniata</taxon>
        <taxon>Vertebrata</taxon>
        <taxon>Euteleostomi</taxon>
        <taxon>Amphibia</taxon>
        <taxon>Batrachia</taxon>
        <taxon>Anura</taxon>
        <taxon>Pelobatoidea</taxon>
        <taxon>Megophryidae</taxon>
        <taxon>Leptobrachium</taxon>
    </lineage>
</organism>